<gene>
    <name evidence="1" type="ORF">S01H4_40945</name>
</gene>
<proteinExistence type="predicted"/>
<name>X1DG64_9ZZZZ</name>
<evidence type="ECO:0000313" key="1">
    <source>
        <dbReference type="EMBL" id="GAG95411.1"/>
    </source>
</evidence>
<reference evidence="1" key="1">
    <citation type="journal article" date="2014" name="Front. Microbiol.">
        <title>High frequency of phylogenetically diverse reductive dehalogenase-homologous genes in deep subseafloor sedimentary metagenomes.</title>
        <authorList>
            <person name="Kawai M."/>
            <person name="Futagami T."/>
            <person name="Toyoda A."/>
            <person name="Takaki Y."/>
            <person name="Nishi S."/>
            <person name="Hori S."/>
            <person name="Arai W."/>
            <person name="Tsubouchi T."/>
            <person name="Morono Y."/>
            <person name="Uchiyama I."/>
            <person name="Ito T."/>
            <person name="Fujiyama A."/>
            <person name="Inagaki F."/>
            <person name="Takami H."/>
        </authorList>
    </citation>
    <scope>NUCLEOTIDE SEQUENCE</scope>
    <source>
        <strain evidence="1">Expedition CK06-06</strain>
    </source>
</reference>
<organism evidence="1">
    <name type="scientific">marine sediment metagenome</name>
    <dbReference type="NCBI Taxonomy" id="412755"/>
    <lineage>
        <taxon>unclassified sequences</taxon>
        <taxon>metagenomes</taxon>
        <taxon>ecological metagenomes</taxon>
    </lineage>
</organism>
<evidence type="ECO:0008006" key="2">
    <source>
        <dbReference type="Google" id="ProtNLM"/>
    </source>
</evidence>
<comment type="caution">
    <text evidence="1">The sequence shown here is derived from an EMBL/GenBank/DDBJ whole genome shotgun (WGS) entry which is preliminary data.</text>
</comment>
<feature type="non-terminal residue" evidence="1">
    <location>
        <position position="1"/>
    </location>
</feature>
<dbReference type="AlphaFoldDB" id="X1DG64"/>
<dbReference type="Gene3D" id="3.30.70.260">
    <property type="match status" value="1"/>
</dbReference>
<dbReference type="EMBL" id="BART01022361">
    <property type="protein sequence ID" value="GAG95411.1"/>
    <property type="molecule type" value="Genomic_DNA"/>
</dbReference>
<protein>
    <recommendedName>
        <fullName evidence="2">ACT domain-containing protein</fullName>
    </recommendedName>
</protein>
<sequence>HNVILHIRSSFNDIEGTWVMDDYKKDKRMERPLITGVTYDVGEAKVSIFGLEDKPGVAAKL</sequence>
<accession>X1DG64</accession>